<evidence type="ECO:0000313" key="1">
    <source>
        <dbReference type="EMBL" id="AYV84095.1"/>
    </source>
</evidence>
<gene>
    <name evidence="1" type="ORF">Hyperionvirus17_15</name>
</gene>
<dbReference type="EMBL" id="MK072399">
    <property type="protein sequence ID" value="AYV84095.1"/>
    <property type="molecule type" value="Genomic_DNA"/>
</dbReference>
<accession>A0A3G5AA35</accession>
<organism evidence="1">
    <name type="scientific">Hyperionvirus sp</name>
    <dbReference type="NCBI Taxonomy" id="2487770"/>
    <lineage>
        <taxon>Viruses</taxon>
        <taxon>Varidnaviria</taxon>
        <taxon>Bamfordvirae</taxon>
        <taxon>Nucleocytoviricota</taxon>
        <taxon>Megaviricetes</taxon>
        <taxon>Imitervirales</taxon>
        <taxon>Mimiviridae</taxon>
        <taxon>Klosneuvirinae</taxon>
    </lineage>
</organism>
<name>A0A3G5AA35_9VIRU</name>
<sequence length="179" mass="21050">MEYNDIPENVDIFDLHPYDPNIEGNKRSLILDLYLFSKLFDSIRKKKKRKPTHPPTEFVNIKPIIDKFNEIMDNLVALYNSYLDAINGLNITLPKEIEDEFVIPNFNLQKATYLPVLLDTYYVPMSDKLIEFLRRTETEILRLYKKITSIPSEIPEFKPINEIDNEIERLLIDEGLVTS</sequence>
<reference evidence="1" key="1">
    <citation type="submission" date="2018-10" db="EMBL/GenBank/DDBJ databases">
        <title>Hidden diversity of soil giant viruses.</title>
        <authorList>
            <person name="Schulz F."/>
            <person name="Alteio L."/>
            <person name="Goudeau D."/>
            <person name="Ryan E.M."/>
            <person name="Malmstrom R.R."/>
            <person name="Blanchard J."/>
            <person name="Woyke T."/>
        </authorList>
    </citation>
    <scope>NUCLEOTIDE SEQUENCE</scope>
    <source>
        <strain evidence="1">HYV1</strain>
    </source>
</reference>
<proteinExistence type="predicted"/>
<protein>
    <submittedName>
        <fullName evidence="1">Uncharacterized protein</fullName>
    </submittedName>
</protein>